<feature type="domain" description="Methyltransferase type 11" evidence="2">
    <location>
        <begin position="48"/>
        <end position="144"/>
    </location>
</feature>
<dbReference type="Proteomes" id="UP000886891">
    <property type="component" value="Unassembled WGS sequence"/>
</dbReference>
<evidence type="ECO:0000313" key="3">
    <source>
        <dbReference type="EMBL" id="HIV00338.1"/>
    </source>
</evidence>
<comment type="caution">
    <text evidence="3">The sequence shown here is derived from an EMBL/GenBank/DDBJ whole genome shotgun (WGS) entry which is preliminary data.</text>
</comment>
<reference evidence="3" key="1">
    <citation type="submission" date="2020-10" db="EMBL/GenBank/DDBJ databases">
        <authorList>
            <person name="Gilroy R."/>
        </authorList>
    </citation>
    <scope>NUCLEOTIDE SEQUENCE</scope>
    <source>
        <strain evidence="3">23406</strain>
    </source>
</reference>
<dbReference type="Gene3D" id="3.40.50.150">
    <property type="entry name" value="Vaccinia Virus protein VP39"/>
    <property type="match status" value="1"/>
</dbReference>
<dbReference type="PANTHER" id="PTHR44068:SF1">
    <property type="entry name" value="HYPOTHETICAL LOC100005854"/>
    <property type="match status" value="1"/>
</dbReference>
<dbReference type="GO" id="GO:0003838">
    <property type="term" value="F:sterol 24-C-methyltransferase activity"/>
    <property type="evidence" value="ECO:0007669"/>
    <property type="project" value="TreeGrafter"/>
</dbReference>
<dbReference type="SUPFAM" id="SSF53335">
    <property type="entry name" value="S-adenosyl-L-methionine-dependent methyltransferases"/>
    <property type="match status" value="1"/>
</dbReference>
<dbReference type="GO" id="GO:0032259">
    <property type="term" value="P:methylation"/>
    <property type="evidence" value="ECO:0007669"/>
    <property type="project" value="UniProtKB-KW"/>
</dbReference>
<evidence type="ECO:0000313" key="4">
    <source>
        <dbReference type="Proteomes" id="UP000886891"/>
    </source>
</evidence>
<name>A0A9D1SX60_9FIRM</name>
<reference evidence="3" key="2">
    <citation type="journal article" date="2021" name="PeerJ">
        <title>Extensive microbial diversity within the chicken gut microbiome revealed by metagenomics and culture.</title>
        <authorList>
            <person name="Gilroy R."/>
            <person name="Ravi A."/>
            <person name="Getino M."/>
            <person name="Pursley I."/>
            <person name="Horton D.L."/>
            <person name="Alikhan N.F."/>
            <person name="Baker D."/>
            <person name="Gharbi K."/>
            <person name="Hall N."/>
            <person name="Watson M."/>
            <person name="Adriaenssens E.M."/>
            <person name="Foster-Nyarko E."/>
            <person name="Jarju S."/>
            <person name="Secka A."/>
            <person name="Antonio M."/>
            <person name="Oren A."/>
            <person name="Chaudhuri R.R."/>
            <person name="La Ragione R."/>
            <person name="Hildebrand F."/>
            <person name="Pallen M.J."/>
        </authorList>
    </citation>
    <scope>NUCLEOTIDE SEQUENCE</scope>
    <source>
        <strain evidence="3">23406</strain>
    </source>
</reference>
<keyword evidence="1" id="KW-0808">Transferase</keyword>
<dbReference type="PANTHER" id="PTHR44068">
    <property type="entry name" value="ZGC:194242"/>
    <property type="match status" value="1"/>
</dbReference>
<proteinExistence type="predicted"/>
<dbReference type="EMBL" id="DVOH01000032">
    <property type="protein sequence ID" value="HIV00338.1"/>
    <property type="molecule type" value="Genomic_DNA"/>
</dbReference>
<evidence type="ECO:0000259" key="2">
    <source>
        <dbReference type="Pfam" id="PF08241"/>
    </source>
</evidence>
<organism evidence="3 4">
    <name type="scientific">Candidatus Stercoripulliclostridium merdipullorum</name>
    <dbReference type="NCBI Taxonomy" id="2840952"/>
    <lineage>
        <taxon>Bacteria</taxon>
        <taxon>Bacillati</taxon>
        <taxon>Bacillota</taxon>
        <taxon>Clostridia</taxon>
        <taxon>Eubacteriales</taxon>
        <taxon>Candidatus Stercoripulliclostridium</taxon>
    </lineage>
</organism>
<protein>
    <submittedName>
        <fullName evidence="3">Class I SAM-dependent methyltransferase</fullName>
    </submittedName>
</protein>
<dbReference type="Pfam" id="PF08241">
    <property type="entry name" value="Methyltransf_11"/>
    <property type="match status" value="1"/>
</dbReference>
<dbReference type="InterPro" id="IPR029063">
    <property type="entry name" value="SAM-dependent_MTases_sf"/>
</dbReference>
<dbReference type="InterPro" id="IPR050447">
    <property type="entry name" value="Erg6_SMT_methyltransf"/>
</dbReference>
<sequence length="215" mass="23812">MLKKFLKNCKKPEGKFGEWVVKAMNKGHQPLSLWAFDVCPLSDGETVLDVGCGGGGNLLRILERCPNSRVEGIDYSEESVACSRKTTGAYADRCGIVCGDAMQLPYPDETFDRAVSFESIYFWPDPLQGLKEMFRILKVGGKVMLASEMTDPFKGKFWAKRCEGMTIYTAEQLASFLSEAGFSEVKVHKTRKVWCAVEGAKCPGMQRGAIVVGNR</sequence>
<keyword evidence="3" id="KW-0489">Methyltransferase</keyword>
<dbReference type="GO" id="GO:0016126">
    <property type="term" value="P:sterol biosynthetic process"/>
    <property type="evidence" value="ECO:0007669"/>
    <property type="project" value="TreeGrafter"/>
</dbReference>
<evidence type="ECO:0000256" key="1">
    <source>
        <dbReference type="ARBA" id="ARBA00022679"/>
    </source>
</evidence>
<dbReference type="CDD" id="cd02440">
    <property type="entry name" value="AdoMet_MTases"/>
    <property type="match status" value="1"/>
</dbReference>
<gene>
    <name evidence="3" type="ORF">IAB14_04390</name>
</gene>
<dbReference type="InterPro" id="IPR013216">
    <property type="entry name" value="Methyltransf_11"/>
</dbReference>
<dbReference type="AlphaFoldDB" id="A0A9D1SX60"/>
<accession>A0A9D1SX60</accession>